<accession>A0ABW7GK36</accession>
<name>A0ABW7GK36_9BURK</name>
<keyword evidence="2" id="KW-1185">Reference proteome</keyword>
<sequence>MDSREAREEAAFLDLMAKLVALDRNMRVEKIIGRADSPSRRVVFRFTWGPGHGHQHVEPVNVDSMLSGEFDAGAWCARTLDRVKAAHLQTLT</sequence>
<comment type="caution">
    <text evidence="1">The sequence shown here is derived from an EMBL/GenBank/DDBJ whole genome shotgun (WGS) entry which is preliminary data.</text>
</comment>
<dbReference type="RefSeq" id="WP_394511156.1">
    <property type="nucleotide sequence ID" value="NZ_JBIGHX010000003.1"/>
</dbReference>
<reference evidence="1 2" key="1">
    <citation type="submission" date="2024-08" db="EMBL/GenBank/DDBJ databases">
        <authorList>
            <person name="Lu H."/>
        </authorList>
    </citation>
    <scope>NUCLEOTIDE SEQUENCE [LARGE SCALE GENOMIC DNA]</scope>
    <source>
        <strain evidence="1 2">DXS20W</strain>
    </source>
</reference>
<dbReference type="Proteomes" id="UP001606302">
    <property type="component" value="Unassembled WGS sequence"/>
</dbReference>
<evidence type="ECO:0000313" key="2">
    <source>
        <dbReference type="Proteomes" id="UP001606302"/>
    </source>
</evidence>
<organism evidence="1 2">
    <name type="scientific">Pelomonas lactea</name>
    <dbReference type="NCBI Taxonomy" id="3299030"/>
    <lineage>
        <taxon>Bacteria</taxon>
        <taxon>Pseudomonadati</taxon>
        <taxon>Pseudomonadota</taxon>
        <taxon>Betaproteobacteria</taxon>
        <taxon>Burkholderiales</taxon>
        <taxon>Sphaerotilaceae</taxon>
        <taxon>Roseateles</taxon>
    </lineage>
</organism>
<proteinExistence type="predicted"/>
<protein>
    <submittedName>
        <fullName evidence="1">Uncharacterized protein</fullName>
    </submittedName>
</protein>
<evidence type="ECO:0000313" key="1">
    <source>
        <dbReference type="EMBL" id="MFG6462293.1"/>
    </source>
</evidence>
<dbReference type="EMBL" id="JBIGHX010000003">
    <property type="protein sequence ID" value="MFG6462293.1"/>
    <property type="molecule type" value="Genomic_DNA"/>
</dbReference>
<gene>
    <name evidence="1" type="ORF">ACG04Q_11995</name>
</gene>